<gene>
    <name evidence="3" type="ORF">NYR02_15720</name>
</gene>
<feature type="signal peptide" evidence="1">
    <location>
        <begin position="1"/>
        <end position="21"/>
    </location>
</feature>
<dbReference type="InterPro" id="IPR013783">
    <property type="entry name" value="Ig-like_fold"/>
</dbReference>
<dbReference type="InterPro" id="IPR025392">
    <property type="entry name" value="DUF4124"/>
</dbReference>
<dbReference type="PROSITE" id="PS51257">
    <property type="entry name" value="PROKAR_LIPOPROTEIN"/>
    <property type="match status" value="1"/>
</dbReference>
<evidence type="ECO:0000313" key="4">
    <source>
        <dbReference type="Proteomes" id="UP001147830"/>
    </source>
</evidence>
<accession>A0A9X2WHD3</accession>
<feature type="domain" description="DUF4124" evidence="2">
    <location>
        <begin position="11"/>
        <end position="63"/>
    </location>
</feature>
<sequence length="177" mass="18865">MTKTTLASLILLSAACTSSLATEVYISRDANGNVVFSDKPGQNSEKHAVKELPSIPAYVAPPSAHQPAKVNEPSFNYTSLSIITPSNGQDIPTGFAGNVEVSGVLSPGLREADTLYLLDNGEIIRQGRQTAFQLTNLSRGEHGLQLVVRDKAGNTIISSNLVTIYVQRASVLNRSGR</sequence>
<reference evidence="3" key="2">
    <citation type="submission" date="2022-08" db="EMBL/GenBank/DDBJ databases">
        <authorList>
            <person name="Dong C."/>
        </authorList>
    </citation>
    <scope>NUCLEOTIDE SEQUENCE</scope>
    <source>
        <strain evidence="3">59MF3M-4</strain>
    </source>
</reference>
<evidence type="ECO:0000313" key="3">
    <source>
        <dbReference type="EMBL" id="MCT7360472.1"/>
    </source>
</evidence>
<dbReference type="Gene3D" id="2.60.40.10">
    <property type="entry name" value="Immunoglobulins"/>
    <property type="match status" value="1"/>
</dbReference>
<proteinExistence type="predicted"/>
<evidence type="ECO:0000259" key="2">
    <source>
        <dbReference type="Pfam" id="PF13511"/>
    </source>
</evidence>
<name>A0A9X2WHD3_9GAMM</name>
<dbReference type="AlphaFoldDB" id="A0A9X2WHD3"/>
<keyword evidence="1" id="KW-0732">Signal</keyword>
<keyword evidence="4" id="KW-1185">Reference proteome</keyword>
<dbReference type="Proteomes" id="UP001147830">
    <property type="component" value="Unassembled WGS sequence"/>
</dbReference>
<dbReference type="Pfam" id="PF13511">
    <property type="entry name" value="DUF4124"/>
    <property type="match status" value="1"/>
</dbReference>
<feature type="chain" id="PRO_5040876172" evidence="1">
    <location>
        <begin position="22"/>
        <end position="177"/>
    </location>
</feature>
<dbReference type="EMBL" id="JAOANI010000028">
    <property type="protein sequence ID" value="MCT7360472.1"/>
    <property type="molecule type" value="Genomic_DNA"/>
</dbReference>
<evidence type="ECO:0000256" key="1">
    <source>
        <dbReference type="SAM" id="SignalP"/>
    </source>
</evidence>
<comment type="caution">
    <text evidence="3">The sequence shown here is derived from an EMBL/GenBank/DDBJ whole genome shotgun (WGS) entry which is preliminary data.</text>
</comment>
<organism evidence="3 4">
    <name type="scientific">Thalassolituus pacificus</name>
    <dbReference type="NCBI Taxonomy" id="2975440"/>
    <lineage>
        <taxon>Bacteria</taxon>
        <taxon>Pseudomonadati</taxon>
        <taxon>Pseudomonadota</taxon>
        <taxon>Gammaproteobacteria</taxon>
        <taxon>Oceanospirillales</taxon>
        <taxon>Oceanospirillaceae</taxon>
        <taxon>Thalassolituus</taxon>
    </lineage>
</organism>
<protein>
    <submittedName>
        <fullName evidence="3">DUF4124 domain-containing protein</fullName>
    </submittedName>
</protein>
<dbReference type="RefSeq" id="WP_260977304.1">
    <property type="nucleotide sequence ID" value="NZ_JAOANI010000028.1"/>
</dbReference>
<reference evidence="3" key="1">
    <citation type="journal article" date="2022" name="Front. Microbiol.">
        <title>Genome-based taxonomic rearrangement of Oceanobacter-related bacteria including the description of Thalassolituus hydrocarbonoclasticus sp. nov. and Thalassolituus pacificus sp. nov. and emended description of the genus Thalassolituus.</title>
        <authorList>
            <person name="Dong C."/>
            <person name="Wei L."/>
            <person name="Wang J."/>
            <person name="Lai Q."/>
            <person name="Huang Z."/>
            <person name="Shao Z."/>
        </authorList>
    </citation>
    <scope>NUCLEOTIDE SEQUENCE</scope>
    <source>
        <strain evidence="3">59MF3M-4</strain>
    </source>
</reference>